<feature type="transmembrane region" description="Helical" evidence="1">
    <location>
        <begin position="51"/>
        <end position="73"/>
    </location>
</feature>
<keyword evidence="1" id="KW-0812">Transmembrane</keyword>
<gene>
    <name evidence="2" type="ORF">LPB19_03720</name>
</gene>
<sequence>MIVDGFYKVEKMVPGNIIFAIAKLPSLYYLFAILLVSIIFVFLAAGHHRWYIFVNFFYVVMVLVVISLIPFFLDKRIFLEEGGNLFVLRGKHWFKRRGRTFSSVGKMTIGRMSGSTGSISKNYILEINTVDGLTFFVGINSFGSFRKRELEELAMLLEEKTSSRLVYTAD</sequence>
<dbReference type="RefSeq" id="WP_206644774.1">
    <property type="nucleotide sequence ID" value="NZ_CP071247.1"/>
</dbReference>
<keyword evidence="1" id="KW-1133">Transmembrane helix</keyword>
<keyword evidence="1" id="KW-0472">Membrane</keyword>
<name>A0ABX7MT41_9GAMM</name>
<dbReference type="Proteomes" id="UP000663555">
    <property type="component" value="Chromosome"/>
</dbReference>
<evidence type="ECO:0000256" key="1">
    <source>
        <dbReference type="SAM" id="Phobius"/>
    </source>
</evidence>
<accession>A0ABX7MT41</accession>
<organism evidence="2 3">
    <name type="scientific">Marinobacter salinisoli</name>
    <dbReference type="NCBI Taxonomy" id="2769486"/>
    <lineage>
        <taxon>Bacteria</taxon>
        <taxon>Pseudomonadati</taxon>
        <taxon>Pseudomonadota</taxon>
        <taxon>Gammaproteobacteria</taxon>
        <taxon>Pseudomonadales</taxon>
        <taxon>Marinobacteraceae</taxon>
        <taxon>Marinobacter</taxon>
    </lineage>
</organism>
<keyword evidence="3" id="KW-1185">Reference proteome</keyword>
<evidence type="ECO:0000313" key="3">
    <source>
        <dbReference type="Proteomes" id="UP000663555"/>
    </source>
</evidence>
<proteinExistence type="predicted"/>
<feature type="transmembrane region" description="Helical" evidence="1">
    <location>
        <begin position="27"/>
        <end position="45"/>
    </location>
</feature>
<dbReference type="EMBL" id="CP071247">
    <property type="protein sequence ID" value="QSP95535.1"/>
    <property type="molecule type" value="Genomic_DNA"/>
</dbReference>
<protein>
    <recommendedName>
        <fullName evidence="4">PH domain-containing protein</fullName>
    </recommendedName>
</protein>
<reference evidence="2 3" key="1">
    <citation type="submission" date="2021-03" db="EMBL/GenBank/DDBJ databases">
        <title>Genome sequencing of Marinobacter sp. LPB0319.</title>
        <authorList>
            <person name="Kim J."/>
        </authorList>
    </citation>
    <scope>NUCLEOTIDE SEQUENCE [LARGE SCALE GENOMIC DNA]</scope>
    <source>
        <strain evidence="2 3">LPB0319</strain>
    </source>
</reference>
<evidence type="ECO:0000313" key="2">
    <source>
        <dbReference type="EMBL" id="QSP95535.1"/>
    </source>
</evidence>
<evidence type="ECO:0008006" key="4">
    <source>
        <dbReference type="Google" id="ProtNLM"/>
    </source>
</evidence>